<evidence type="ECO:0000256" key="6">
    <source>
        <dbReference type="ARBA" id="ARBA00023237"/>
    </source>
</evidence>
<protein>
    <submittedName>
        <fullName evidence="8">TonB-dependent receptor</fullName>
    </submittedName>
</protein>
<comment type="subcellular location">
    <subcellularLocation>
        <location evidence="1">Cell outer membrane</location>
        <topology evidence="1">Multi-pass membrane protein</topology>
    </subcellularLocation>
</comment>
<keyword evidence="9" id="KW-1185">Reference proteome</keyword>
<sequence>MIKNIHKIIALVGIGLMSSVGMAQEKEEETIGTERVVIVKAYTPTISDAFKIKSIPSVKDSVTQQKKELNYSIFSVPVASTFTPVKGKAAAIEKPKQAKLYDNYATLGFGNYTSVLAEFYSNFQLNRSDNMGVYLHHNSSQGGIDDLVLDDKFYNTFLDLNYTSRTRDVVYGIEAGGEHKLINWYGLPANSILTTAQIDGIEEQQSYYGVKIGAQLEIEDAMLKKGQLEYRFFGDAFNTSEHRLQIKPTFEFEVADEVITTKVIADYLGGSFERNRGSLSQIPNEYSVFNIGVAPSLIILRDHLSVQLGASVFYSMDIENSDNDFFIYPNITASYRVLEDAVIAYGGIEGGLSQNSYRDAVIKNPFVSPTLFLSPTSNQFDGYIGLKGKLSDMVTYNFRGSYISEMDKALLVNNPRTTLLLEGYDYGNSFSYRYDDMKTIKALGEIGFAISNRFKLGASVTYFNYSMDREQEAWNLPEIESSLTMDYQITDQWSFGAQVFYVGERKELDHATLTIPSVAQSVVELDSFIDANINIGYRFNDRLSVFAKGNNLLGETYEKWINYPVQGIQVLGGATYKFDF</sequence>
<keyword evidence="8" id="KW-0675">Receptor</keyword>
<keyword evidence="6" id="KW-0998">Cell outer membrane</keyword>
<evidence type="ECO:0000256" key="3">
    <source>
        <dbReference type="ARBA" id="ARBA00022452"/>
    </source>
</evidence>
<keyword evidence="3" id="KW-1134">Transmembrane beta strand</keyword>
<keyword evidence="2" id="KW-0813">Transport</keyword>
<evidence type="ECO:0000256" key="2">
    <source>
        <dbReference type="ARBA" id="ARBA00022448"/>
    </source>
</evidence>
<feature type="chain" id="PRO_5046637205" evidence="7">
    <location>
        <begin position="24"/>
        <end position="580"/>
    </location>
</feature>
<organism evidence="8 9">
    <name type="scientific">Aquimarina hainanensis</name>
    <dbReference type="NCBI Taxonomy" id="1578017"/>
    <lineage>
        <taxon>Bacteria</taxon>
        <taxon>Pseudomonadati</taxon>
        <taxon>Bacteroidota</taxon>
        <taxon>Flavobacteriia</taxon>
        <taxon>Flavobacteriales</taxon>
        <taxon>Flavobacteriaceae</taxon>
        <taxon>Aquimarina</taxon>
    </lineage>
</organism>
<evidence type="ECO:0000256" key="4">
    <source>
        <dbReference type="ARBA" id="ARBA00022692"/>
    </source>
</evidence>
<evidence type="ECO:0000313" key="9">
    <source>
        <dbReference type="Proteomes" id="UP001597459"/>
    </source>
</evidence>
<keyword evidence="4" id="KW-0812">Transmembrane</keyword>
<feature type="signal peptide" evidence="7">
    <location>
        <begin position="1"/>
        <end position="23"/>
    </location>
</feature>
<comment type="caution">
    <text evidence="8">The sequence shown here is derived from an EMBL/GenBank/DDBJ whole genome shotgun (WGS) entry which is preliminary data.</text>
</comment>
<evidence type="ECO:0000313" key="8">
    <source>
        <dbReference type="EMBL" id="MFD2591121.1"/>
    </source>
</evidence>
<accession>A0ABW5N8F7</accession>
<dbReference type="RefSeq" id="WP_378256554.1">
    <property type="nucleotide sequence ID" value="NZ_JBHSJV010000001.1"/>
</dbReference>
<gene>
    <name evidence="8" type="ORF">ACFSTE_09785</name>
</gene>
<keyword evidence="5" id="KW-0472">Membrane</keyword>
<dbReference type="SUPFAM" id="SSF56935">
    <property type="entry name" value="Porins"/>
    <property type="match status" value="1"/>
</dbReference>
<dbReference type="InterPro" id="IPR036942">
    <property type="entry name" value="Beta-barrel_TonB_sf"/>
</dbReference>
<evidence type="ECO:0000256" key="7">
    <source>
        <dbReference type="SAM" id="SignalP"/>
    </source>
</evidence>
<reference evidence="9" key="1">
    <citation type="journal article" date="2019" name="Int. J. Syst. Evol. Microbiol.">
        <title>The Global Catalogue of Microorganisms (GCM) 10K type strain sequencing project: providing services to taxonomists for standard genome sequencing and annotation.</title>
        <authorList>
            <consortium name="The Broad Institute Genomics Platform"/>
            <consortium name="The Broad Institute Genome Sequencing Center for Infectious Disease"/>
            <person name="Wu L."/>
            <person name="Ma J."/>
        </authorList>
    </citation>
    <scope>NUCLEOTIDE SEQUENCE [LARGE SCALE GENOMIC DNA]</scope>
    <source>
        <strain evidence="9">KCTC 42423</strain>
    </source>
</reference>
<proteinExistence type="predicted"/>
<dbReference type="Gene3D" id="2.40.170.20">
    <property type="entry name" value="TonB-dependent receptor, beta-barrel domain"/>
    <property type="match status" value="1"/>
</dbReference>
<dbReference type="Proteomes" id="UP001597459">
    <property type="component" value="Unassembled WGS sequence"/>
</dbReference>
<dbReference type="PANTHER" id="PTHR30069">
    <property type="entry name" value="TONB-DEPENDENT OUTER MEMBRANE RECEPTOR"/>
    <property type="match status" value="1"/>
</dbReference>
<evidence type="ECO:0000256" key="5">
    <source>
        <dbReference type="ARBA" id="ARBA00023136"/>
    </source>
</evidence>
<dbReference type="EMBL" id="JBHULX010000017">
    <property type="protein sequence ID" value="MFD2591121.1"/>
    <property type="molecule type" value="Genomic_DNA"/>
</dbReference>
<evidence type="ECO:0000256" key="1">
    <source>
        <dbReference type="ARBA" id="ARBA00004571"/>
    </source>
</evidence>
<dbReference type="PANTHER" id="PTHR30069:SF49">
    <property type="entry name" value="OUTER MEMBRANE PROTEIN C"/>
    <property type="match status" value="1"/>
</dbReference>
<name>A0ABW5N8F7_9FLAO</name>
<dbReference type="InterPro" id="IPR039426">
    <property type="entry name" value="TonB-dep_rcpt-like"/>
</dbReference>
<keyword evidence="7" id="KW-0732">Signal</keyword>